<dbReference type="InterPro" id="IPR029068">
    <property type="entry name" value="Glyas_Bleomycin-R_OHBP_Dase"/>
</dbReference>
<dbReference type="SUPFAM" id="SSF54593">
    <property type="entry name" value="Glyoxalase/Bleomycin resistance protein/Dihydroxybiphenyl dioxygenase"/>
    <property type="match status" value="1"/>
</dbReference>
<protein>
    <submittedName>
        <fullName evidence="1">Ring-cleaving dioxygenase</fullName>
    </submittedName>
</protein>
<dbReference type="EMBL" id="JANIPJ010000010">
    <property type="protein sequence ID" value="MCR2805262.1"/>
    <property type="molecule type" value="Genomic_DNA"/>
</dbReference>
<gene>
    <name evidence="1" type="ORF">NQZ67_15350</name>
</gene>
<proteinExistence type="predicted"/>
<accession>A0A9X2MS44</accession>
<dbReference type="Gene3D" id="3.10.180.10">
    <property type="entry name" value="2,3-Dihydroxybiphenyl 1,2-Dioxygenase, domain 1"/>
    <property type="match status" value="1"/>
</dbReference>
<evidence type="ECO:0000313" key="2">
    <source>
        <dbReference type="Proteomes" id="UP001141950"/>
    </source>
</evidence>
<evidence type="ECO:0000313" key="1">
    <source>
        <dbReference type="EMBL" id="MCR2805262.1"/>
    </source>
</evidence>
<comment type="caution">
    <text evidence="1">The sequence shown here is derived from an EMBL/GenBank/DDBJ whole genome shotgun (WGS) entry which is preliminary data.</text>
</comment>
<sequence>MIMETIELLTPAGGPGRLLPFYRDVLGVPVLEFTERRLTVGIGYTVITFVSEGAESSEGRGGKAPYYHFAMNIPENKLDEAKRWIEARVELGMEGDRDISHSELWNSDAVYFMDSVGNILELIARHTMNNGVDRPFDPSIDLLGVSEMGLPTKDVLGAADVFESLGIPTYIRRDPMFNPVGDEEGLFILVPPGKIWAFSNGLTAECFPFTVSVKDFGLLTLEEGPDGLVVTRR</sequence>
<keyword evidence="2" id="KW-1185">Reference proteome</keyword>
<dbReference type="RefSeq" id="WP_257447376.1">
    <property type="nucleotide sequence ID" value="NZ_JANIPJ010000010.1"/>
</dbReference>
<dbReference type="GO" id="GO:0051213">
    <property type="term" value="F:dioxygenase activity"/>
    <property type="evidence" value="ECO:0007669"/>
    <property type="project" value="UniProtKB-KW"/>
</dbReference>
<dbReference type="AlphaFoldDB" id="A0A9X2MS44"/>
<keyword evidence="1" id="KW-0223">Dioxygenase</keyword>
<keyword evidence="1" id="KW-0560">Oxidoreductase</keyword>
<dbReference type="Proteomes" id="UP001141950">
    <property type="component" value="Unassembled WGS sequence"/>
</dbReference>
<organism evidence="1 2">
    <name type="scientific">Paenibacillus soyae</name>
    <dbReference type="NCBI Taxonomy" id="2969249"/>
    <lineage>
        <taxon>Bacteria</taxon>
        <taxon>Bacillati</taxon>
        <taxon>Bacillota</taxon>
        <taxon>Bacilli</taxon>
        <taxon>Bacillales</taxon>
        <taxon>Paenibacillaceae</taxon>
        <taxon>Paenibacillus</taxon>
    </lineage>
</organism>
<reference evidence="1" key="1">
    <citation type="submission" date="2022-08" db="EMBL/GenBank/DDBJ databases">
        <title>The genomic sequence of strain Paenibacillus sp. SCIV0701.</title>
        <authorList>
            <person name="Zhao H."/>
        </authorList>
    </citation>
    <scope>NUCLEOTIDE SEQUENCE</scope>
    <source>
        <strain evidence="1">SCIV0701</strain>
    </source>
</reference>
<name>A0A9X2MS44_9BACL</name>